<dbReference type="Gene3D" id="3.40.50.300">
    <property type="entry name" value="P-loop containing nucleotide triphosphate hydrolases"/>
    <property type="match status" value="1"/>
</dbReference>
<dbReference type="CDD" id="cd00009">
    <property type="entry name" value="AAA"/>
    <property type="match status" value="1"/>
</dbReference>
<feature type="domain" description="AAA+ ATPase" evidence="4">
    <location>
        <begin position="36"/>
        <end position="165"/>
    </location>
</feature>
<evidence type="ECO:0000256" key="2">
    <source>
        <dbReference type="ARBA" id="ARBA00022741"/>
    </source>
</evidence>
<reference evidence="5" key="1">
    <citation type="journal article" date="2020" name="Nature">
        <title>Giant virus diversity and host interactions through global metagenomics.</title>
        <authorList>
            <person name="Schulz F."/>
            <person name="Roux S."/>
            <person name="Paez-Espino D."/>
            <person name="Jungbluth S."/>
            <person name="Walsh D.A."/>
            <person name="Denef V.J."/>
            <person name="McMahon K.D."/>
            <person name="Konstantinidis K.T."/>
            <person name="Eloe-Fadrosh E.A."/>
            <person name="Kyrpides N.C."/>
            <person name="Woyke T."/>
        </authorList>
    </citation>
    <scope>NUCLEOTIDE SEQUENCE</scope>
    <source>
        <strain evidence="5">GVMAG-M-3300027770-73</strain>
    </source>
</reference>
<sequence>MSSIPWVEAYRPTSFNSVVLDPLNKQILKNIIETSYFPNLLLYGPPGTGKTTTIINLVNAYQEKINQKNKGLMIHLNASDERGIDIIRNQINQFVNSKSLFYDGMKFVILDEVDYMTKNAQQALRYLLQNYSNSIRFCLICNYISKIDEGLQNEFLRLRFNQLPEDDIIGFLSNIAQSEKLNINRTSLKLIQSLYKSDIRSMINFMQSNQNILDSDFHIIDDSIWQHIFTMLQDSLHVKKIPQYLQEISQTYNIDKKNIIKNFMNYIIRNKKEVINSEFLNFVENIMHYQECKNTHYIQYSISRLSTFLEKSS</sequence>
<keyword evidence="1" id="KW-0235">DNA replication</keyword>
<keyword evidence="2" id="KW-0547">Nucleotide-binding</keyword>
<dbReference type="InterPro" id="IPR027417">
    <property type="entry name" value="P-loop_NTPase"/>
</dbReference>
<evidence type="ECO:0000256" key="1">
    <source>
        <dbReference type="ARBA" id="ARBA00022705"/>
    </source>
</evidence>
<name>A0A6C0LCF1_9ZZZZ</name>
<dbReference type="PANTHER" id="PTHR11669">
    <property type="entry name" value="REPLICATION FACTOR C / DNA POLYMERASE III GAMMA-TAU SUBUNIT"/>
    <property type="match status" value="1"/>
</dbReference>
<dbReference type="SMART" id="SM00382">
    <property type="entry name" value="AAA"/>
    <property type="match status" value="1"/>
</dbReference>
<accession>A0A6C0LCF1</accession>
<dbReference type="SUPFAM" id="SSF52540">
    <property type="entry name" value="P-loop containing nucleoside triphosphate hydrolases"/>
    <property type="match status" value="1"/>
</dbReference>
<evidence type="ECO:0000256" key="3">
    <source>
        <dbReference type="ARBA" id="ARBA00022840"/>
    </source>
</evidence>
<dbReference type="GO" id="GO:0005524">
    <property type="term" value="F:ATP binding"/>
    <property type="evidence" value="ECO:0007669"/>
    <property type="project" value="UniProtKB-KW"/>
</dbReference>
<dbReference type="Gene3D" id="1.10.8.60">
    <property type="match status" value="1"/>
</dbReference>
<dbReference type="EMBL" id="MN740473">
    <property type="protein sequence ID" value="QHU28629.1"/>
    <property type="molecule type" value="Genomic_DNA"/>
</dbReference>
<dbReference type="Pfam" id="PF00004">
    <property type="entry name" value="AAA"/>
    <property type="match status" value="1"/>
</dbReference>
<dbReference type="GO" id="GO:0016887">
    <property type="term" value="F:ATP hydrolysis activity"/>
    <property type="evidence" value="ECO:0007669"/>
    <property type="project" value="InterPro"/>
</dbReference>
<keyword evidence="3" id="KW-0067">ATP-binding</keyword>
<dbReference type="GO" id="GO:0005663">
    <property type="term" value="C:DNA replication factor C complex"/>
    <property type="evidence" value="ECO:0007669"/>
    <property type="project" value="TreeGrafter"/>
</dbReference>
<dbReference type="InterPro" id="IPR003593">
    <property type="entry name" value="AAA+_ATPase"/>
</dbReference>
<dbReference type="PANTHER" id="PTHR11669:SF20">
    <property type="entry name" value="REPLICATION FACTOR C SUBUNIT 4"/>
    <property type="match status" value="1"/>
</dbReference>
<proteinExistence type="predicted"/>
<dbReference type="InterPro" id="IPR003959">
    <property type="entry name" value="ATPase_AAA_core"/>
</dbReference>
<organism evidence="5">
    <name type="scientific">viral metagenome</name>
    <dbReference type="NCBI Taxonomy" id="1070528"/>
    <lineage>
        <taxon>unclassified sequences</taxon>
        <taxon>metagenomes</taxon>
        <taxon>organismal metagenomes</taxon>
    </lineage>
</organism>
<protein>
    <recommendedName>
        <fullName evidence="4">AAA+ ATPase domain-containing protein</fullName>
    </recommendedName>
</protein>
<dbReference type="InterPro" id="IPR050238">
    <property type="entry name" value="DNA_Rep/Repair_Clamp_Loader"/>
</dbReference>
<evidence type="ECO:0000313" key="5">
    <source>
        <dbReference type="EMBL" id="QHU28629.1"/>
    </source>
</evidence>
<dbReference type="GO" id="GO:0006281">
    <property type="term" value="P:DNA repair"/>
    <property type="evidence" value="ECO:0007669"/>
    <property type="project" value="TreeGrafter"/>
</dbReference>
<dbReference type="AlphaFoldDB" id="A0A6C0LCF1"/>
<dbReference type="GO" id="GO:0006261">
    <property type="term" value="P:DNA-templated DNA replication"/>
    <property type="evidence" value="ECO:0007669"/>
    <property type="project" value="TreeGrafter"/>
</dbReference>
<dbReference type="GO" id="GO:0003689">
    <property type="term" value="F:DNA clamp loader activity"/>
    <property type="evidence" value="ECO:0007669"/>
    <property type="project" value="TreeGrafter"/>
</dbReference>
<evidence type="ECO:0000259" key="4">
    <source>
        <dbReference type="SMART" id="SM00382"/>
    </source>
</evidence>